<dbReference type="RefSeq" id="WP_268008685.1">
    <property type="nucleotide sequence ID" value="NZ_BSUT01000003.1"/>
</dbReference>
<geneLocation type="plasmid" evidence="3 4">
    <name>unnamed1</name>
</geneLocation>
<feature type="domain" description="AAA" evidence="2">
    <location>
        <begin position="3"/>
        <end position="181"/>
    </location>
</feature>
<name>A0ABY6ZPA1_9BACL</name>
<evidence type="ECO:0000313" key="3">
    <source>
        <dbReference type="EMBL" id="WAH44813.1"/>
    </source>
</evidence>
<evidence type="ECO:0000256" key="1">
    <source>
        <dbReference type="SAM" id="Coils"/>
    </source>
</evidence>
<dbReference type="PANTHER" id="PTHR13696">
    <property type="entry name" value="P-LOOP CONTAINING NUCLEOSIDE TRIPHOSPHATE HYDROLASE"/>
    <property type="match status" value="1"/>
</dbReference>
<dbReference type="InterPro" id="IPR025669">
    <property type="entry name" value="AAA_dom"/>
</dbReference>
<dbReference type="Proteomes" id="UP001164761">
    <property type="component" value="Plasmid unnamed1"/>
</dbReference>
<dbReference type="InterPro" id="IPR027417">
    <property type="entry name" value="P-loop_NTPase"/>
</dbReference>
<reference evidence="3" key="1">
    <citation type="submission" date="2022-08" db="EMBL/GenBank/DDBJ databases">
        <title>Alicyclobacillus fastidiosus DSM 17978, complete genome.</title>
        <authorList>
            <person name="Wang Q."/>
            <person name="Cai R."/>
            <person name="Wang Z."/>
        </authorList>
    </citation>
    <scope>NUCLEOTIDE SEQUENCE</scope>
    <source>
        <strain evidence="3">DSM 17978</strain>
        <plasmid evidence="3">unnamed1</plasmid>
    </source>
</reference>
<dbReference type="SUPFAM" id="SSF52540">
    <property type="entry name" value="P-loop containing nucleoside triphosphate hydrolases"/>
    <property type="match status" value="1"/>
</dbReference>
<evidence type="ECO:0000259" key="2">
    <source>
        <dbReference type="Pfam" id="PF13614"/>
    </source>
</evidence>
<dbReference type="CDD" id="cd02042">
    <property type="entry name" value="ParAB_family"/>
    <property type="match status" value="1"/>
</dbReference>
<organism evidence="3 4">
    <name type="scientific">Alicyclobacillus fastidiosus</name>
    <dbReference type="NCBI Taxonomy" id="392011"/>
    <lineage>
        <taxon>Bacteria</taxon>
        <taxon>Bacillati</taxon>
        <taxon>Bacillota</taxon>
        <taxon>Bacilli</taxon>
        <taxon>Bacillales</taxon>
        <taxon>Alicyclobacillaceae</taxon>
        <taxon>Alicyclobacillus</taxon>
    </lineage>
</organism>
<dbReference type="PANTHER" id="PTHR13696:SF52">
    <property type="entry name" value="PARA FAMILY PROTEIN CT_582"/>
    <property type="match status" value="1"/>
</dbReference>
<dbReference type="EMBL" id="CP104068">
    <property type="protein sequence ID" value="WAH44813.1"/>
    <property type="molecule type" value="Genomic_DNA"/>
</dbReference>
<keyword evidence="4" id="KW-1185">Reference proteome</keyword>
<dbReference type="InterPro" id="IPR050678">
    <property type="entry name" value="DNA_Partitioning_ATPase"/>
</dbReference>
<dbReference type="Pfam" id="PF13614">
    <property type="entry name" value="AAA_31"/>
    <property type="match status" value="1"/>
</dbReference>
<protein>
    <submittedName>
        <fullName evidence="3">ParA family protein</fullName>
    </submittedName>
</protein>
<gene>
    <name evidence="3" type="ORF">NZD89_28565</name>
</gene>
<feature type="coiled-coil region" evidence="1">
    <location>
        <begin position="235"/>
        <end position="262"/>
    </location>
</feature>
<keyword evidence="1" id="KW-0175">Coiled coil</keyword>
<dbReference type="Gene3D" id="3.40.50.300">
    <property type="entry name" value="P-loop containing nucleotide triphosphate hydrolases"/>
    <property type="match status" value="1"/>
</dbReference>
<proteinExistence type="predicted"/>
<evidence type="ECO:0000313" key="4">
    <source>
        <dbReference type="Proteomes" id="UP001164761"/>
    </source>
</evidence>
<keyword evidence="3" id="KW-0614">Plasmid</keyword>
<accession>A0ABY6ZPA1</accession>
<sequence>MAKTISFGVQKGGSSKTTTTGIFTYLLARSGHRVLAVDMDCQGNLTEMLTNVAANEFHERTVLEAIQEREAEKYIHRVNELIDVLPANNLLTLLPRYLYQRYGFSDPYIYKILGEILEPLKSRYDWIVIDTPPALSEATMNSLVASDYVVVMFESSQWCYSAIPNFLESVQLAISLNPDLQVAGLLRTLNDVRRSDAKAFNDLIAQDFPDLVFDTIIRRKATTGRLAINGFSDENKEVTDAIDQYEEFYKELMNRVGEAELAR</sequence>